<proteinExistence type="predicted"/>
<evidence type="ECO:0000313" key="2">
    <source>
        <dbReference type="EMBL" id="GAA3668956.1"/>
    </source>
</evidence>
<evidence type="ECO:0000313" key="3">
    <source>
        <dbReference type="Proteomes" id="UP001500711"/>
    </source>
</evidence>
<keyword evidence="3" id="KW-1185">Reference proteome</keyword>
<organism evidence="2 3">
    <name type="scientific">Lentzea roselyniae</name>
    <dbReference type="NCBI Taxonomy" id="531940"/>
    <lineage>
        <taxon>Bacteria</taxon>
        <taxon>Bacillati</taxon>
        <taxon>Actinomycetota</taxon>
        <taxon>Actinomycetes</taxon>
        <taxon>Pseudonocardiales</taxon>
        <taxon>Pseudonocardiaceae</taxon>
        <taxon>Lentzea</taxon>
    </lineage>
</organism>
<gene>
    <name evidence="2" type="ORF">GCM10022267_64570</name>
</gene>
<feature type="compositionally biased region" description="Low complexity" evidence="1">
    <location>
        <begin position="160"/>
        <end position="185"/>
    </location>
</feature>
<feature type="region of interest" description="Disordered" evidence="1">
    <location>
        <begin position="149"/>
        <end position="217"/>
    </location>
</feature>
<dbReference type="NCBIfam" id="NF038175">
    <property type="entry name" value="IniB_NTERM"/>
    <property type="match status" value="1"/>
</dbReference>
<dbReference type="InterPro" id="IPR049709">
    <property type="entry name" value="IniB-like_N"/>
</dbReference>
<protein>
    <submittedName>
        <fullName evidence="2">Uncharacterized protein</fullName>
    </submittedName>
</protein>
<name>A0ABP7BVV8_9PSEU</name>
<accession>A0ABP7BVV8</accession>
<comment type="caution">
    <text evidence="2">The sequence shown here is derived from an EMBL/GenBank/DDBJ whole genome shotgun (WGS) entry which is preliminary data.</text>
</comment>
<evidence type="ECO:0000256" key="1">
    <source>
        <dbReference type="SAM" id="MobiDB-lite"/>
    </source>
</evidence>
<reference evidence="3" key="1">
    <citation type="journal article" date="2019" name="Int. J. Syst. Evol. Microbiol.">
        <title>The Global Catalogue of Microorganisms (GCM) 10K type strain sequencing project: providing services to taxonomists for standard genome sequencing and annotation.</title>
        <authorList>
            <consortium name="The Broad Institute Genomics Platform"/>
            <consortium name="The Broad Institute Genome Sequencing Center for Infectious Disease"/>
            <person name="Wu L."/>
            <person name="Ma J."/>
        </authorList>
    </citation>
    <scope>NUCLEOTIDE SEQUENCE [LARGE SCALE GENOMIC DNA]</scope>
    <source>
        <strain evidence="3">JCM 17494</strain>
    </source>
</reference>
<sequence length="266" mass="29188">MASFCRGPSVRAVERGVRRAFEAISDLEEKANAMTSLLEFILNLLRDPVAQEQFKADPQQALRDHGFDEVCGQDVHDALPLVVDNVLVSGTGGPLPSPQPGEDHFDIAIRQIDHIVNNYSYTDSHDTHVDYSVHQTIWTQGDVNQSFDNDYVNDNDTTNDNDTINANDSTVVDGDANATATGDADLQNFGQGDVTGNSGNNSESDSHEVTHQHSHTTIDASYREEHEHNVGIDHTDQHGLVNVDDTLNDVDLLSHNDVDLLNGLHL</sequence>
<dbReference type="EMBL" id="BAABBE010000022">
    <property type="protein sequence ID" value="GAA3668956.1"/>
    <property type="molecule type" value="Genomic_DNA"/>
</dbReference>
<feature type="compositionally biased region" description="Polar residues" evidence="1">
    <location>
        <begin position="188"/>
        <end position="203"/>
    </location>
</feature>
<dbReference type="Proteomes" id="UP001500711">
    <property type="component" value="Unassembled WGS sequence"/>
</dbReference>